<accession>Q5QF78</accession>
<dbReference type="Proteomes" id="UP000002118">
    <property type="component" value="Segment"/>
</dbReference>
<evidence type="ECO:0000313" key="3">
    <source>
        <dbReference type="Proteomes" id="UP000002118"/>
    </source>
</evidence>
<reference evidence="2 3" key="1">
    <citation type="journal article" date="2005" name="Gene">
        <title>The genome of the Pseudomonas aeruginosa generalized transducing bacteriophage F116.</title>
        <authorList>
            <person name="Byrne M."/>
            <person name="Kropinski A.M."/>
        </authorList>
    </citation>
    <scope>NUCLEOTIDE SEQUENCE</scope>
</reference>
<evidence type="ECO:0000313" key="2">
    <source>
        <dbReference type="EMBL" id="AAT47227.1"/>
    </source>
</evidence>
<dbReference type="EMBL" id="AY625898">
    <property type="protein sequence ID" value="AAT47227.1"/>
    <property type="molecule type" value="Genomic_DNA"/>
</dbReference>
<protein>
    <submittedName>
        <fullName evidence="2">Uncharacterized protein</fullName>
    </submittedName>
</protein>
<organism evidence="2 3">
    <name type="scientific">Pseudomonas phage F116</name>
    <dbReference type="NCBI Taxonomy" id="2679904"/>
    <lineage>
        <taxon>Viruses</taxon>
        <taxon>Duplodnaviria</taxon>
        <taxon>Heunggongvirae</taxon>
        <taxon>Uroviricota</taxon>
        <taxon>Caudoviricetes</taxon>
        <taxon>Hollowayvirus</taxon>
        <taxon>Hollowayvirus F116</taxon>
    </lineage>
</organism>
<evidence type="ECO:0000256" key="1">
    <source>
        <dbReference type="SAM" id="MobiDB-lite"/>
    </source>
</evidence>
<feature type="compositionally biased region" description="Basic residues" evidence="1">
    <location>
        <begin position="17"/>
        <end position="35"/>
    </location>
</feature>
<proteinExistence type="predicted"/>
<name>Q5QF78_9CAUD</name>
<dbReference type="KEGG" id="vg:3197194"/>
<feature type="region of interest" description="Disordered" evidence="1">
    <location>
        <begin position="1"/>
        <end position="68"/>
    </location>
</feature>
<feature type="compositionally biased region" description="Basic and acidic residues" evidence="1">
    <location>
        <begin position="40"/>
        <end position="68"/>
    </location>
</feature>
<dbReference type="RefSeq" id="YP_164295.1">
    <property type="nucleotide sequence ID" value="NC_006552.1"/>
</dbReference>
<sequence length="68" mass="7930">MESETGRVGKISDPGRRKIRGRKFFRGRRKIRCRQVGKISDQDRKKIRGRSEKNPFRVGKISDKSGNQ</sequence>
<gene>
    <name evidence="2" type="ORF">31</name>
</gene>
<keyword evidence="3" id="KW-1185">Reference proteome</keyword>